<dbReference type="Pfam" id="PF01252">
    <property type="entry name" value="Peptidase_A8"/>
    <property type="match status" value="1"/>
</dbReference>
<dbReference type="UniPathway" id="UPA00665"/>
<evidence type="ECO:0000256" key="4">
    <source>
        <dbReference type="ARBA" id="ARBA00022692"/>
    </source>
</evidence>
<evidence type="ECO:0000256" key="7">
    <source>
        <dbReference type="ARBA" id="ARBA00022989"/>
    </source>
</evidence>
<dbReference type="Proteomes" id="UP000007881">
    <property type="component" value="Chromosome"/>
</dbReference>
<sequence>MPPAPPARDIKRRRAWIRFLAAVAVLLAADLTSKTLAFEHVGDRPIDLVATEAEAEAARVERYASRGDAAFDRFVIAGPDPTGVLRTQPARRVIPGLLDFRLTTNTGAVFGIGSGGRFLFVAVSVLAMVVIGWLFVASPPTAWVHHAGLALVLGGALGNLYDRVRFQAVRDLLHMLPGVELPLGLAWPGMGGTGAAREVWPWIFNLADVWLLAGVAILLCHSLFFGGPEANRPAADA</sequence>
<evidence type="ECO:0000256" key="6">
    <source>
        <dbReference type="ARBA" id="ARBA00022801"/>
    </source>
</evidence>
<evidence type="ECO:0000256" key="8">
    <source>
        <dbReference type="ARBA" id="ARBA00023136"/>
    </source>
</evidence>
<keyword evidence="11" id="KW-0449">Lipoprotein</keyword>
<dbReference type="PANTHER" id="PTHR33695">
    <property type="entry name" value="LIPOPROTEIN SIGNAL PEPTIDASE"/>
    <property type="match status" value="1"/>
</dbReference>
<comment type="function">
    <text evidence="9">This protein specifically catalyzes the removal of signal peptides from prolipoproteins.</text>
</comment>
<keyword evidence="6 9" id="KW-0378">Hydrolase</keyword>
<dbReference type="GO" id="GO:0006508">
    <property type="term" value="P:proteolysis"/>
    <property type="evidence" value="ECO:0007669"/>
    <property type="project" value="UniProtKB-KW"/>
</dbReference>
<comment type="caution">
    <text evidence="9">Lacks conserved residue(s) required for the propagation of feature annotation.</text>
</comment>
<dbReference type="EMBL" id="AP012338">
    <property type="protein sequence ID" value="BAM04671.1"/>
    <property type="molecule type" value="Genomic_DNA"/>
</dbReference>
<dbReference type="GO" id="GO:0005886">
    <property type="term" value="C:plasma membrane"/>
    <property type="evidence" value="ECO:0007669"/>
    <property type="project" value="UniProtKB-SubCell"/>
</dbReference>
<comment type="catalytic activity">
    <reaction evidence="9">
        <text>Release of signal peptides from bacterial membrane prolipoproteins. Hydrolyzes -Xaa-Yaa-Zaa-|-(S,diacylglyceryl)Cys-, in which Xaa is hydrophobic (preferably Leu), and Yaa (Ala or Ser) and Zaa (Gly or Ala) have small, neutral side chains.</text>
        <dbReference type="EC" id="3.4.23.36"/>
    </reaction>
</comment>
<dbReference type="AlphaFoldDB" id="I0IHD3"/>
<evidence type="ECO:0000256" key="9">
    <source>
        <dbReference type="HAMAP-Rule" id="MF_00161"/>
    </source>
</evidence>
<dbReference type="GO" id="GO:0004190">
    <property type="term" value="F:aspartic-type endopeptidase activity"/>
    <property type="evidence" value="ECO:0007669"/>
    <property type="project" value="UniProtKB-UniRule"/>
</dbReference>
<dbReference type="RefSeq" id="WP_014437884.1">
    <property type="nucleotide sequence ID" value="NC_017080.1"/>
</dbReference>
<dbReference type="eggNOG" id="COG0597">
    <property type="taxonomic scope" value="Bacteria"/>
</dbReference>
<keyword evidence="4 9" id="KW-0812">Transmembrane</keyword>
<gene>
    <name evidence="9 11" type="primary">lspA</name>
    <name evidence="11" type="ordered locus">PSMK_25120</name>
</gene>
<name>I0IHD3_PHYMF</name>
<evidence type="ECO:0000256" key="10">
    <source>
        <dbReference type="RuleBase" id="RU004181"/>
    </source>
</evidence>
<dbReference type="KEGG" id="phm:PSMK_25120"/>
<keyword evidence="8 9" id="KW-0472">Membrane</keyword>
<keyword evidence="5 9" id="KW-0064">Aspartyl protease</keyword>
<feature type="transmembrane region" description="Helical" evidence="9">
    <location>
        <begin position="202"/>
        <end position="225"/>
    </location>
</feature>
<dbReference type="PRINTS" id="PR00781">
    <property type="entry name" value="LIPOSIGPTASE"/>
</dbReference>
<feature type="transmembrane region" description="Helical" evidence="9">
    <location>
        <begin position="118"/>
        <end position="136"/>
    </location>
</feature>
<organism evidence="11 12">
    <name type="scientific">Phycisphaera mikurensis (strain NBRC 102666 / KCTC 22515 / FYK2301M01)</name>
    <dbReference type="NCBI Taxonomy" id="1142394"/>
    <lineage>
        <taxon>Bacteria</taxon>
        <taxon>Pseudomonadati</taxon>
        <taxon>Planctomycetota</taxon>
        <taxon>Phycisphaerae</taxon>
        <taxon>Phycisphaerales</taxon>
        <taxon>Phycisphaeraceae</taxon>
        <taxon>Phycisphaera</taxon>
    </lineage>
</organism>
<dbReference type="EC" id="3.4.23.36" evidence="9"/>
<feature type="active site" evidence="9">
    <location>
        <position position="208"/>
    </location>
</feature>
<comment type="pathway">
    <text evidence="9">Protein modification; lipoprotein biosynthesis (signal peptide cleavage).</text>
</comment>
<comment type="similarity">
    <text evidence="1 9 10">Belongs to the peptidase A8 family.</text>
</comment>
<keyword evidence="2 9" id="KW-1003">Cell membrane</keyword>
<keyword evidence="12" id="KW-1185">Reference proteome</keyword>
<evidence type="ECO:0000313" key="12">
    <source>
        <dbReference type="Proteomes" id="UP000007881"/>
    </source>
</evidence>
<dbReference type="PANTHER" id="PTHR33695:SF1">
    <property type="entry name" value="LIPOPROTEIN SIGNAL PEPTIDASE"/>
    <property type="match status" value="1"/>
</dbReference>
<protein>
    <recommendedName>
        <fullName evidence="9">Lipoprotein signal peptidase</fullName>
        <ecNumber evidence="9">3.4.23.36</ecNumber>
    </recommendedName>
    <alternativeName>
        <fullName evidence="9">Prolipoprotein signal peptidase</fullName>
    </alternativeName>
    <alternativeName>
        <fullName evidence="9">Signal peptidase II</fullName>
        <shortName evidence="9">SPase II</shortName>
    </alternativeName>
</protein>
<evidence type="ECO:0000256" key="2">
    <source>
        <dbReference type="ARBA" id="ARBA00022475"/>
    </source>
</evidence>
<evidence type="ECO:0000256" key="5">
    <source>
        <dbReference type="ARBA" id="ARBA00022750"/>
    </source>
</evidence>
<keyword evidence="9" id="KW-0997">Cell inner membrane</keyword>
<reference evidence="11 12" key="1">
    <citation type="submission" date="2012-02" db="EMBL/GenBank/DDBJ databases">
        <title>Complete genome sequence of Phycisphaera mikurensis NBRC 102666.</title>
        <authorList>
            <person name="Ankai A."/>
            <person name="Hosoyama A."/>
            <person name="Terui Y."/>
            <person name="Sekine M."/>
            <person name="Fukai R."/>
            <person name="Kato Y."/>
            <person name="Nakamura S."/>
            <person name="Yamada-Narita S."/>
            <person name="Kawakoshi A."/>
            <person name="Fukunaga Y."/>
            <person name="Yamazaki S."/>
            <person name="Fujita N."/>
        </authorList>
    </citation>
    <scope>NUCLEOTIDE SEQUENCE [LARGE SCALE GENOMIC DNA]</scope>
    <source>
        <strain evidence="12">NBRC 102666 / KCTC 22515 / FYK2301M01</strain>
    </source>
</reference>
<feature type="active site" evidence="9">
    <location>
        <position position="171"/>
    </location>
</feature>
<dbReference type="HOGENOM" id="CLU_1169810_0_0_0"/>
<dbReference type="PROSITE" id="PS00855">
    <property type="entry name" value="SPASE_II"/>
    <property type="match status" value="1"/>
</dbReference>
<dbReference type="HAMAP" id="MF_00161">
    <property type="entry name" value="LspA"/>
    <property type="match status" value="1"/>
</dbReference>
<evidence type="ECO:0000313" key="11">
    <source>
        <dbReference type="EMBL" id="BAM04671.1"/>
    </source>
</evidence>
<evidence type="ECO:0000256" key="3">
    <source>
        <dbReference type="ARBA" id="ARBA00022670"/>
    </source>
</evidence>
<accession>I0IHD3</accession>
<keyword evidence="7 9" id="KW-1133">Transmembrane helix</keyword>
<feature type="transmembrane region" description="Helical" evidence="9">
    <location>
        <begin position="142"/>
        <end position="160"/>
    </location>
</feature>
<keyword evidence="3 9" id="KW-0645">Protease</keyword>
<evidence type="ECO:0000256" key="1">
    <source>
        <dbReference type="ARBA" id="ARBA00006139"/>
    </source>
</evidence>
<comment type="subcellular location">
    <subcellularLocation>
        <location evidence="9">Cell inner membrane</location>
        <topology evidence="9">Multi-pass membrane protein</topology>
    </subcellularLocation>
</comment>
<dbReference type="STRING" id="1142394.PSMK_25120"/>
<dbReference type="OrthoDB" id="9810259at2"/>
<proteinExistence type="inferred from homology"/>
<dbReference type="InterPro" id="IPR001872">
    <property type="entry name" value="Peptidase_A8"/>
</dbReference>